<dbReference type="AlphaFoldDB" id="A0A1I2MIY9"/>
<evidence type="ECO:0000313" key="1">
    <source>
        <dbReference type="EMBL" id="SFF91008.1"/>
    </source>
</evidence>
<dbReference type="SUPFAM" id="SSF109604">
    <property type="entry name" value="HD-domain/PDEase-like"/>
    <property type="match status" value="1"/>
</dbReference>
<keyword evidence="1" id="KW-0378">Hydrolase</keyword>
<dbReference type="PIRSF" id="PIRSF035170">
    <property type="entry name" value="HD_phosphohydro"/>
    <property type="match status" value="1"/>
</dbReference>
<dbReference type="PANTHER" id="PTHR21174">
    <property type="match status" value="1"/>
</dbReference>
<dbReference type="RefSeq" id="WP_092098386.1">
    <property type="nucleotide sequence ID" value="NZ_FOOT01000001.1"/>
</dbReference>
<accession>A0A1I2MIY9</accession>
<dbReference type="EMBL" id="FOOT01000001">
    <property type="protein sequence ID" value="SFF91008.1"/>
    <property type="molecule type" value="Genomic_DNA"/>
</dbReference>
<dbReference type="PANTHER" id="PTHR21174:SF0">
    <property type="entry name" value="HD PHOSPHOHYDROLASE FAMILY PROTEIN-RELATED"/>
    <property type="match status" value="1"/>
</dbReference>
<proteinExistence type="predicted"/>
<organism evidence="1 2">
    <name type="scientific">Pontibacter chinhatensis</name>
    <dbReference type="NCBI Taxonomy" id="1436961"/>
    <lineage>
        <taxon>Bacteria</taxon>
        <taxon>Pseudomonadati</taxon>
        <taxon>Bacteroidota</taxon>
        <taxon>Cytophagia</taxon>
        <taxon>Cytophagales</taxon>
        <taxon>Hymenobacteraceae</taxon>
        <taxon>Pontibacter</taxon>
    </lineage>
</organism>
<protein>
    <submittedName>
        <fullName evidence="1">Predicted metal-dependent phosphohydrolase, HD superfamily</fullName>
    </submittedName>
</protein>
<dbReference type="Proteomes" id="UP000198724">
    <property type="component" value="Unassembled WGS sequence"/>
</dbReference>
<dbReference type="STRING" id="1436961.SAMN05421739_101342"/>
<gene>
    <name evidence="1" type="ORF">SAMN05421739_101342</name>
</gene>
<evidence type="ECO:0000313" key="2">
    <source>
        <dbReference type="Proteomes" id="UP000198724"/>
    </source>
</evidence>
<dbReference type="InterPro" id="IPR009218">
    <property type="entry name" value="HD_phosphohydro"/>
</dbReference>
<keyword evidence="2" id="KW-1185">Reference proteome</keyword>
<dbReference type="GO" id="GO:0016787">
    <property type="term" value="F:hydrolase activity"/>
    <property type="evidence" value="ECO:0007669"/>
    <property type="project" value="UniProtKB-KW"/>
</dbReference>
<reference evidence="2" key="1">
    <citation type="submission" date="2016-10" db="EMBL/GenBank/DDBJ databases">
        <authorList>
            <person name="Varghese N."/>
            <person name="Submissions S."/>
        </authorList>
    </citation>
    <scope>NUCLEOTIDE SEQUENCE [LARGE SCALE GENOMIC DNA]</scope>
    <source>
        <strain evidence="2">LP51</strain>
    </source>
</reference>
<dbReference type="OrthoDB" id="9808993at2"/>
<sequence length="208" mass="24439">MPDLYQLWLRLTSGYTPDCELQEELWQELVQLYTSPGRHYHTLSHLQKLFQLTLEQLPHIAQPRAFQFAIFYHDAIYDPTRQDNEAQSAALASTRLPEIGVPAAEVELVSQLILATREHLPQPLPDANLLLDFDLAILGASWEQYQKYSQQIREEYRMYPDATNRLGRKQVLQHFLSREHIYHTPLMRGQLEQQARQNLKQEMRMLEG</sequence>
<name>A0A1I2MIY9_9BACT</name>